<organism evidence="2 3">
    <name type="scientific">Colocasia esculenta</name>
    <name type="common">Wild taro</name>
    <name type="synonym">Arum esculentum</name>
    <dbReference type="NCBI Taxonomy" id="4460"/>
    <lineage>
        <taxon>Eukaryota</taxon>
        <taxon>Viridiplantae</taxon>
        <taxon>Streptophyta</taxon>
        <taxon>Embryophyta</taxon>
        <taxon>Tracheophyta</taxon>
        <taxon>Spermatophyta</taxon>
        <taxon>Magnoliopsida</taxon>
        <taxon>Liliopsida</taxon>
        <taxon>Araceae</taxon>
        <taxon>Aroideae</taxon>
        <taxon>Colocasieae</taxon>
        <taxon>Colocasia</taxon>
    </lineage>
</organism>
<protein>
    <submittedName>
        <fullName evidence="2">Uncharacterized protein</fullName>
    </submittedName>
</protein>
<feature type="compositionally biased region" description="Polar residues" evidence="1">
    <location>
        <begin position="102"/>
        <end position="118"/>
    </location>
</feature>
<evidence type="ECO:0000313" key="2">
    <source>
        <dbReference type="EMBL" id="MQL78123.1"/>
    </source>
</evidence>
<feature type="compositionally biased region" description="Polar residues" evidence="1">
    <location>
        <begin position="81"/>
        <end position="92"/>
    </location>
</feature>
<accession>A0A843U9W0</accession>
<evidence type="ECO:0000256" key="1">
    <source>
        <dbReference type="SAM" id="MobiDB-lite"/>
    </source>
</evidence>
<dbReference type="AlphaFoldDB" id="A0A843U9W0"/>
<sequence>TRQLLLKPAITKAPEHRAASAPSTLRLSKGSLRTPLILFGYRAAGSATEQQIYPTEQATCSVPSAQENPSSPSPPRGSYDGYTTRSPRSSIALTAEPLNGRLNGNSPPRAPTSASFPATSRDVPSYSFCTIAYKRPR</sequence>
<feature type="region of interest" description="Disordered" evidence="1">
    <location>
        <begin position="58"/>
        <end position="122"/>
    </location>
</feature>
<feature type="region of interest" description="Disordered" evidence="1">
    <location>
        <begin position="1"/>
        <end position="26"/>
    </location>
</feature>
<dbReference type="Proteomes" id="UP000652761">
    <property type="component" value="Unassembled WGS sequence"/>
</dbReference>
<gene>
    <name evidence="2" type="ORF">Taro_010566</name>
</gene>
<feature type="non-terminal residue" evidence="2">
    <location>
        <position position="1"/>
    </location>
</feature>
<evidence type="ECO:0000313" key="3">
    <source>
        <dbReference type="Proteomes" id="UP000652761"/>
    </source>
</evidence>
<feature type="compositionally biased region" description="Polar residues" evidence="1">
    <location>
        <begin position="58"/>
        <end position="70"/>
    </location>
</feature>
<dbReference type="EMBL" id="NMUH01000384">
    <property type="protein sequence ID" value="MQL78123.1"/>
    <property type="molecule type" value="Genomic_DNA"/>
</dbReference>
<reference evidence="2" key="1">
    <citation type="submission" date="2017-07" db="EMBL/GenBank/DDBJ databases">
        <title>Taro Niue Genome Assembly and Annotation.</title>
        <authorList>
            <person name="Atibalentja N."/>
            <person name="Keating K."/>
            <person name="Fields C.J."/>
        </authorList>
    </citation>
    <scope>NUCLEOTIDE SEQUENCE</scope>
    <source>
        <strain evidence="2">Niue_2</strain>
        <tissue evidence="2">Leaf</tissue>
    </source>
</reference>
<keyword evidence="3" id="KW-1185">Reference proteome</keyword>
<comment type="caution">
    <text evidence="2">The sequence shown here is derived from an EMBL/GenBank/DDBJ whole genome shotgun (WGS) entry which is preliminary data.</text>
</comment>
<name>A0A843U9W0_COLES</name>
<proteinExistence type="predicted"/>